<keyword evidence="3 7" id="KW-0808">Transferase</keyword>
<dbReference type="GO" id="GO:0010124">
    <property type="term" value="P:phenylacetate catabolic process"/>
    <property type="evidence" value="ECO:0007669"/>
    <property type="project" value="TreeGrafter"/>
</dbReference>
<evidence type="ECO:0000256" key="3">
    <source>
        <dbReference type="ARBA" id="ARBA00022679"/>
    </source>
</evidence>
<dbReference type="STRING" id="1233.SAMN05216387_10820"/>
<dbReference type="Proteomes" id="UP000198620">
    <property type="component" value="Unassembled WGS sequence"/>
</dbReference>
<evidence type="ECO:0000256" key="5">
    <source>
        <dbReference type="ARBA" id="ARBA00024073"/>
    </source>
</evidence>
<dbReference type="NCBIfam" id="NF006553">
    <property type="entry name" value="PRK09052.1"/>
    <property type="match status" value="1"/>
</dbReference>
<evidence type="ECO:0000256" key="7">
    <source>
        <dbReference type="RuleBase" id="RU003557"/>
    </source>
</evidence>
<feature type="domain" description="Thiolase N-terminal" evidence="8">
    <location>
        <begin position="10"/>
        <end position="269"/>
    </location>
</feature>
<dbReference type="InterPro" id="IPR020615">
    <property type="entry name" value="Thiolase_acyl_enz_int_AS"/>
</dbReference>
<dbReference type="AlphaFoldDB" id="A0A1H7P139"/>
<evidence type="ECO:0000256" key="2">
    <source>
        <dbReference type="ARBA" id="ARBA00010982"/>
    </source>
</evidence>
<keyword evidence="11" id="KW-1185">Reference proteome</keyword>
<dbReference type="EMBL" id="FOBH01000008">
    <property type="protein sequence ID" value="SEL29522.1"/>
    <property type="molecule type" value="Genomic_DNA"/>
</dbReference>
<dbReference type="PROSITE" id="PS00099">
    <property type="entry name" value="THIOLASE_3"/>
    <property type="match status" value="1"/>
</dbReference>
<dbReference type="PIRSF" id="PIRSF000429">
    <property type="entry name" value="Ac-CoA_Ac_transf"/>
    <property type="match status" value="1"/>
</dbReference>
<feature type="active site" description="Acyl-thioester intermediate" evidence="6">
    <location>
        <position position="96"/>
    </location>
</feature>
<feature type="domain" description="Thiolase C-terminal" evidence="9">
    <location>
        <begin position="278"/>
        <end position="398"/>
    </location>
</feature>
<comment type="similarity">
    <text evidence="2 7">Belongs to the thiolase-like superfamily. Thiolase family.</text>
</comment>
<dbReference type="PROSITE" id="PS00737">
    <property type="entry name" value="THIOLASE_2"/>
    <property type="match status" value="1"/>
</dbReference>
<dbReference type="RefSeq" id="WP_090828948.1">
    <property type="nucleotide sequence ID" value="NZ_FOBH01000008.1"/>
</dbReference>
<evidence type="ECO:0000313" key="10">
    <source>
        <dbReference type="EMBL" id="SEL29522.1"/>
    </source>
</evidence>
<dbReference type="PROSITE" id="PS00098">
    <property type="entry name" value="THIOLASE_1"/>
    <property type="match status" value="1"/>
</dbReference>
<dbReference type="PANTHER" id="PTHR43853:SF21">
    <property type="entry name" value="STEROID 3-KETOACYL-COA THIOLASE"/>
    <property type="match status" value="1"/>
</dbReference>
<dbReference type="Gene3D" id="3.40.47.10">
    <property type="match status" value="1"/>
</dbReference>
<dbReference type="GO" id="GO:0005737">
    <property type="term" value="C:cytoplasm"/>
    <property type="evidence" value="ECO:0007669"/>
    <property type="project" value="UniProtKB-ARBA"/>
</dbReference>
<dbReference type="FunFam" id="3.40.47.10:FF:000010">
    <property type="entry name" value="Acetyl-CoA acetyltransferase (Thiolase)"/>
    <property type="match status" value="1"/>
</dbReference>
<evidence type="ECO:0000256" key="6">
    <source>
        <dbReference type="PIRSR" id="PIRSR000429-1"/>
    </source>
</evidence>
<comment type="pathway">
    <text evidence="1">Lipid metabolism.</text>
</comment>
<accession>A0A1H7P139</accession>
<dbReference type="SUPFAM" id="SSF53901">
    <property type="entry name" value="Thiolase-like"/>
    <property type="match status" value="2"/>
</dbReference>
<reference evidence="10 11" key="1">
    <citation type="submission" date="2016-10" db="EMBL/GenBank/DDBJ databases">
        <authorList>
            <person name="de Groot N.N."/>
        </authorList>
    </citation>
    <scope>NUCLEOTIDE SEQUENCE [LARGE SCALE GENOMIC DNA]</scope>
    <source>
        <strain evidence="10 11">Nv1</strain>
    </source>
</reference>
<keyword evidence="4 7" id="KW-0012">Acyltransferase</keyword>
<dbReference type="EC" id="2.3.1.16" evidence="5"/>
<dbReference type="Pfam" id="PF00108">
    <property type="entry name" value="Thiolase_N"/>
    <property type="match status" value="1"/>
</dbReference>
<protein>
    <recommendedName>
        <fullName evidence="5">acetyl-CoA C-acyltransferase</fullName>
        <ecNumber evidence="5">2.3.1.16</ecNumber>
    </recommendedName>
</protein>
<dbReference type="GO" id="GO:0003988">
    <property type="term" value="F:acetyl-CoA C-acyltransferase activity"/>
    <property type="evidence" value="ECO:0007669"/>
    <property type="project" value="UniProtKB-EC"/>
</dbReference>
<sequence>MTTRQTQDAYIAAAVRTPVGKAPRGMFKTVRPDDMLAHVLKAALDRCPGLDPAAIDDVIAGCAMPEAEQGMNVARIALLLAGLPNNVPGMTVNRFCASGLQAVALAADRIRLGNADIIIASGTESMSMVPMTGNKMSLDPAIFEHDENVGIAYGMGITGEKVAQRWQVSREAQDEFAVTSHARALKAIEAGEFKDEIAPYKVEEHRPDIASHEVRSVSAIRDTDEGPRPGTSEEVLSKLKPVFAANGSVTAGNSSQMSDGAGAVVVASEAALKRFNLTPIARFLGYSVAGVPPEIMGIGPVKAIPKVLQQVGLKQDDLEWIELNEAFAAQSLAVINELGLDRAKVNPLGGAIALGHPLGATGAIRVATLMHGLRRHQQKYGMVTMCVGTGMGVAGVFEAL</sequence>
<dbReference type="InterPro" id="IPR020613">
    <property type="entry name" value="Thiolase_CS"/>
</dbReference>
<dbReference type="NCBIfam" id="TIGR01930">
    <property type="entry name" value="AcCoA-C-Actrans"/>
    <property type="match status" value="1"/>
</dbReference>
<dbReference type="InterPro" id="IPR050215">
    <property type="entry name" value="Thiolase-like_sf_Thiolase"/>
</dbReference>
<dbReference type="InterPro" id="IPR020610">
    <property type="entry name" value="Thiolase_AS"/>
</dbReference>
<dbReference type="GO" id="GO:0006635">
    <property type="term" value="P:fatty acid beta-oxidation"/>
    <property type="evidence" value="ECO:0007669"/>
    <property type="project" value="TreeGrafter"/>
</dbReference>
<dbReference type="InterPro" id="IPR002155">
    <property type="entry name" value="Thiolase"/>
</dbReference>
<dbReference type="PANTHER" id="PTHR43853">
    <property type="entry name" value="3-KETOACYL-COA THIOLASE, PEROXISOMAL"/>
    <property type="match status" value="1"/>
</dbReference>
<proteinExistence type="inferred from homology"/>
<evidence type="ECO:0000259" key="9">
    <source>
        <dbReference type="Pfam" id="PF02803"/>
    </source>
</evidence>
<name>A0A1H7P139_9PROT</name>
<dbReference type="OrthoDB" id="6139495at2"/>
<dbReference type="InterPro" id="IPR020617">
    <property type="entry name" value="Thiolase_C"/>
</dbReference>
<evidence type="ECO:0000259" key="8">
    <source>
        <dbReference type="Pfam" id="PF00108"/>
    </source>
</evidence>
<feature type="active site" description="Proton acceptor" evidence="6">
    <location>
        <position position="356"/>
    </location>
</feature>
<evidence type="ECO:0000256" key="4">
    <source>
        <dbReference type="ARBA" id="ARBA00023315"/>
    </source>
</evidence>
<organism evidence="10 11">
    <name type="scientific">Nitrosovibrio tenuis</name>
    <dbReference type="NCBI Taxonomy" id="1233"/>
    <lineage>
        <taxon>Bacteria</taxon>
        <taxon>Pseudomonadati</taxon>
        <taxon>Pseudomonadota</taxon>
        <taxon>Betaproteobacteria</taxon>
        <taxon>Nitrosomonadales</taxon>
        <taxon>Nitrosomonadaceae</taxon>
        <taxon>Nitrosovibrio</taxon>
    </lineage>
</organism>
<evidence type="ECO:0000256" key="1">
    <source>
        <dbReference type="ARBA" id="ARBA00005189"/>
    </source>
</evidence>
<gene>
    <name evidence="10" type="ORF">SAMN05216387_10820</name>
</gene>
<feature type="active site" description="Proton acceptor" evidence="6">
    <location>
        <position position="386"/>
    </location>
</feature>
<dbReference type="InterPro" id="IPR016039">
    <property type="entry name" value="Thiolase-like"/>
</dbReference>
<dbReference type="CDD" id="cd00751">
    <property type="entry name" value="thiolase"/>
    <property type="match status" value="1"/>
</dbReference>
<dbReference type="Pfam" id="PF02803">
    <property type="entry name" value="Thiolase_C"/>
    <property type="match status" value="1"/>
</dbReference>
<evidence type="ECO:0000313" key="11">
    <source>
        <dbReference type="Proteomes" id="UP000198620"/>
    </source>
</evidence>
<dbReference type="InterPro" id="IPR020616">
    <property type="entry name" value="Thiolase_N"/>
</dbReference>